<protein>
    <submittedName>
        <fullName evidence="1">Uncharacterized protein</fullName>
    </submittedName>
</protein>
<reference evidence="1 2" key="1">
    <citation type="submission" date="2019-04" db="EMBL/GenBank/DDBJ databases">
        <authorList>
            <person name="Anderson K.J."/>
            <person name="Thurgood T.L."/>
            <person name="Sharma R."/>
            <person name="Arens D.K."/>
            <person name="Kruger J.L."/>
            <person name="Thompson D.W."/>
            <person name="Casjens S."/>
            <person name="Grose J.H."/>
        </authorList>
    </citation>
    <scope>NUCLEOTIDE SEQUENCE [LARGE SCALE GENOMIC DNA]</scope>
</reference>
<sequence length="92" mass="10746">MSTSEIKMVPYVTYTSERLREFQNQFNGTGIFYDTLSEIENDVKSDINDNDFIIRMFLNGTFEIVAISDKRIEDAIAHIDNIIDEMTEGYYE</sequence>
<dbReference type="Proteomes" id="UP000325316">
    <property type="component" value="Segment"/>
</dbReference>
<gene>
    <name evidence="1" type="ORF">KAALPHA_305</name>
</gene>
<organism evidence="1 2">
    <name type="scientific">Klebsiella phage vB_KaeM_KaAlpha</name>
    <dbReference type="NCBI Taxonomy" id="2591367"/>
    <lineage>
        <taxon>Viruses</taxon>
        <taxon>Duplodnaviria</taxon>
        <taxon>Heunggongvirae</taxon>
        <taxon>Uroviricota</taxon>
        <taxon>Caudoviricetes</taxon>
        <taxon>Pantevenvirales</taxon>
        <taxon>Straboviridae</taxon>
        <taxon>Tevenvirinae</taxon>
        <taxon>Karamvirus</taxon>
        <taxon>Karamvirus pg7</taxon>
    </lineage>
</organism>
<evidence type="ECO:0000313" key="1">
    <source>
        <dbReference type="EMBL" id="QEG13323.1"/>
    </source>
</evidence>
<accession>A0A5B9NQW5</accession>
<dbReference type="EMBL" id="MN013084">
    <property type="protein sequence ID" value="QEG13323.1"/>
    <property type="molecule type" value="Genomic_DNA"/>
</dbReference>
<evidence type="ECO:0000313" key="2">
    <source>
        <dbReference type="Proteomes" id="UP000325316"/>
    </source>
</evidence>
<name>A0A5B9NQW5_9CAUD</name>
<proteinExistence type="predicted"/>